<proteinExistence type="predicted"/>
<dbReference type="EMBL" id="FTMK01000002">
    <property type="protein sequence ID" value="SIP98135.1"/>
    <property type="molecule type" value="Genomic_DNA"/>
</dbReference>
<name>A0A1N6P194_9RHOB</name>
<evidence type="ECO:0000256" key="1">
    <source>
        <dbReference type="SAM" id="MobiDB-lite"/>
    </source>
</evidence>
<dbReference type="Proteomes" id="UP000323956">
    <property type="component" value="Unassembled WGS sequence"/>
</dbReference>
<feature type="compositionally biased region" description="Basic and acidic residues" evidence="1">
    <location>
        <begin position="23"/>
        <end position="39"/>
    </location>
</feature>
<dbReference type="OrthoDB" id="9961949at2"/>
<feature type="region of interest" description="Disordered" evidence="1">
    <location>
        <begin position="1"/>
        <end position="59"/>
    </location>
</feature>
<reference evidence="2 3" key="1">
    <citation type="submission" date="2017-01" db="EMBL/GenBank/DDBJ databases">
        <authorList>
            <person name="Varghese N."/>
            <person name="Submissions S."/>
        </authorList>
    </citation>
    <scope>NUCLEOTIDE SEQUENCE [LARGE SCALE GENOMIC DNA]</scope>
    <source>
        <strain evidence="2 3">ATCC 700171</strain>
    </source>
</reference>
<dbReference type="RefSeq" id="WP_149764059.1">
    <property type="nucleotide sequence ID" value="NZ_FTMK01000002.1"/>
</dbReference>
<protein>
    <submittedName>
        <fullName evidence="2">Uncharacterized protein</fullName>
    </submittedName>
</protein>
<accession>A0A1N6P194</accession>
<dbReference type="AlphaFoldDB" id="A0A1N6P194"/>
<gene>
    <name evidence="2" type="ORF">SAMN05421641_102198</name>
</gene>
<organism evidence="2 3">
    <name type="scientific">Paracoccus thiocyanatus</name>
    <dbReference type="NCBI Taxonomy" id="34006"/>
    <lineage>
        <taxon>Bacteria</taxon>
        <taxon>Pseudomonadati</taxon>
        <taxon>Pseudomonadota</taxon>
        <taxon>Alphaproteobacteria</taxon>
        <taxon>Rhodobacterales</taxon>
        <taxon>Paracoccaceae</taxon>
        <taxon>Paracoccus</taxon>
    </lineage>
</organism>
<sequence length="59" mass="6354">MNSKPEPGGKPARERTTYPSNMEGERKEPDGLGHDKPKPSDSPPATTTVANPAKVKRPD</sequence>
<evidence type="ECO:0000313" key="3">
    <source>
        <dbReference type="Proteomes" id="UP000323956"/>
    </source>
</evidence>
<evidence type="ECO:0000313" key="2">
    <source>
        <dbReference type="EMBL" id="SIP98135.1"/>
    </source>
</evidence>